<gene>
    <name evidence="2" type="primary">LOC107793985</name>
</gene>
<dbReference type="InterPro" id="IPR012337">
    <property type="entry name" value="RNaseH-like_sf"/>
</dbReference>
<dbReference type="KEGG" id="nta:107793985"/>
<dbReference type="PROSITE" id="PS50994">
    <property type="entry name" value="INTEGRASE"/>
    <property type="match status" value="1"/>
</dbReference>
<dbReference type="InterPro" id="IPR001584">
    <property type="entry name" value="Integrase_cat-core"/>
</dbReference>
<dbReference type="RefSeq" id="XP_016471918.1">
    <property type="nucleotide sequence ID" value="XM_016616432.1"/>
</dbReference>
<evidence type="ECO:0000259" key="1">
    <source>
        <dbReference type="PROSITE" id="PS50994"/>
    </source>
</evidence>
<dbReference type="InterPro" id="IPR036397">
    <property type="entry name" value="RNaseH_sf"/>
</dbReference>
<dbReference type="SUPFAM" id="SSF53098">
    <property type="entry name" value="Ribonuclease H-like"/>
    <property type="match status" value="1"/>
</dbReference>
<dbReference type="STRING" id="4097.A0A1S4A5J0"/>
<dbReference type="GO" id="GO:0003676">
    <property type="term" value="F:nucleic acid binding"/>
    <property type="evidence" value="ECO:0007669"/>
    <property type="project" value="InterPro"/>
</dbReference>
<accession>A0A1S4A5J0</accession>
<dbReference type="PANTHER" id="PTHR34072">
    <property type="entry name" value="ENZYMATIC POLYPROTEIN-RELATED"/>
    <property type="match status" value="1"/>
</dbReference>
<evidence type="ECO:0000313" key="2">
    <source>
        <dbReference type="RefSeq" id="XP_016471918.1"/>
    </source>
</evidence>
<dbReference type="Gene3D" id="3.30.420.10">
    <property type="entry name" value="Ribonuclease H-like superfamily/Ribonuclease H"/>
    <property type="match status" value="1"/>
</dbReference>
<dbReference type="OrthoDB" id="1194521at2759"/>
<reference evidence="2" key="1">
    <citation type="submission" date="2025-08" db="UniProtKB">
        <authorList>
            <consortium name="RefSeq"/>
        </authorList>
    </citation>
    <scope>IDENTIFICATION</scope>
</reference>
<organism evidence="2">
    <name type="scientific">Nicotiana tabacum</name>
    <name type="common">Common tobacco</name>
    <dbReference type="NCBI Taxonomy" id="4097"/>
    <lineage>
        <taxon>Eukaryota</taxon>
        <taxon>Viridiplantae</taxon>
        <taxon>Streptophyta</taxon>
        <taxon>Embryophyta</taxon>
        <taxon>Tracheophyta</taxon>
        <taxon>Spermatophyta</taxon>
        <taxon>Magnoliopsida</taxon>
        <taxon>eudicotyledons</taxon>
        <taxon>Gunneridae</taxon>
        <taxon>Pentapetalae</taxon>
        <taxon>asterids</taxon>
        <taxon>lamiids</taxon>
        <taxon>Solanales</taxon>
        <taxon>Solanaceae</taxon>
        <taxon>Nicotianoideae</taxon>
        <taxon>Nicotianeae</taxon>
        <taxon>Nicotiana</taxon>
    </lineage>
</organism>
<dbReference type="AlphaFoldDB" id="A0A1S4A5J0"/>
<proteinExistence type="predicted"/>
<feature type="domain" description="Integrase catalytic" evidence="1">
    <location>
        <begin position="153"/>
        <end position="243"/>
    </location>
</feature>
<sequence length="243" mass="27940">MAKKDAKPRLIWWVLLQEFNFEVKDRKGTENQVADHLSRLEEVGTPKEDLEINDAFPDEHILALSNTFAPWYDDIANLLVSDLVPARLEGYQKKKFLGECRHYYWEEPFLFHICADNIIRWCVPEDEVMPILKACHDSPVGCHHGGNQTVAKVEAITLPNNEVRSVTAFLKKNIFTWFGIPRAILSDSGSHFYNKAFVGMLEKYRVKHKVATPYHPQSSGQVDVSNREIKNILAKTFNANRTE</sequence>
<dbReference type="PANTHER" id="PTHR34072:SF57">
    <property type="entry name" value="RNA-DIRECTED DNA POLYMERASE"/>
    <property type="match status" value="1"/>
</dbReference>
<dbReference type="GO" id="GO:0015074">
    <property type="term" value="P:DNA integration"/>
    <property type="evidence" value="ECO:0007669"/>
    <property type="project" value="InterPro"/>
</dbReference>
<dbReference type="Pfam" id="PF00665">
    <property type="entry name" value="rve"/>
    <property type="match status" value="1"/>
</dbReference>
<protein>
    <recommendedName>
        <fullName evidence="1">Integrase catalytic domain-containing protein</fullName>
    </recommendedName>
</protein>
<name>A0A1S4A5J0_TOBAC</name>
<dbReference type="PaxDb" id="4097-A0A1S4A5J0"/>